<dbReference type="Gene3D" id="2.30.40.10">
    <property type="entry name" value="Urease, subunit C, domain 1"/>
    <property type="match status" value="1"/>
</dbReference>
<evidence type="ECO:0000259" key="1">
    <source>
        <dbReference type="Pfam" id="PF07969"/>
    </source>
</evidence>
<keyword evidence="3" id="KW-1185">Reference proteome</keyword>
<dbReference type="EMBL" id="JAXCLX010000001">
    <property type="protein sequence ID" value="MDY0872007.1"/>
    <property type="molecule type" value="Genomic_DNA"/>
</dbReference>
<sequence>MSGDLLLRSVRLTNGETADIAIRGGLVAAIGRDLTGDQVIEGRGRLALPALVEAHAHFDKTLWGTGWPSNSAGPTLRDYIDNERRILRDVRTPIADRAGKLIETCIAKGSLHFRCHIDVDPEFGLSHVEAMMRLREKYRGIITMDFVVFPQTGMLIRPGTVEIMEAALKMGVENVGGLDPCGIDNDPVRHLETVFGLARNYDRGVDIHLHDKGELGLWQIERIADFTVAYGRQGRTVISHAYCLGQATSARLEKIAARLADNGISIMTTAPADTPAPPVLDLRAAGVNVCMGSDGIRDAWSPLGTGDMLDRALFLCLRFDLAKDAELAAAFDCVTEGGARAIGLKDYGPAVGHPANLVLVEAGNVGMAIAERRSDRTVIAHGRVVAENGAFLG</sequence>
<dbReference type="InterPro" id="IPR011059">
    <property type="entry name" value="Metal-dep_hydrolase_composite"/>
</dbReference>
<dbReference type="PANTHER" id="PTHR32027:SF9">
    <property type="entry name" value="BLL3847 PROTEIN"/>
    <property type="match status" value="1"/>
</dbReference>
<reference evidence="2 3" key="1">
    <citation type="journal article" date="2013" name="Antonie Van Leeuwenhoek">
        <title>Dongia rigui sp. nov., isolated from freshwater of a large wetland in Korea.</title>
        <authorList>
            <person name="Baik K.S."/>
            <person name="Hwang Y.M."/>
            <person name="Choi J.S."/>
            <person name="Kwon J."/>
            <person name="Seong C.N."/>
        </authorList>
    </citation>
    <scope>NUCLEOTIDE SEQUENCE [LARGE SCALE GENOMIC DNA]</scope>
    <source>
        <strain evidence="2 3">04SU4-P</strain>
    </source>
</reference>
<gene>
    <name evidence="2" type="ORF">SMD31_08735</name>
</gene>
<evidence type="ECO:0000313" key="3">
    <source>
        <dbReference type="Proteomes" id="UP001271769"/>
    </source>
</evidence>
<proteinExistence type="predicted"/>
<dbReference type="Gene3D" id="3.20.20.140">
    <property type="entry name" value="Metal-dependent hydrolases"/>
    <property type="match status" value="1"/>
</dbReference>
<name>A0ABU5DXI2_9PROT</name>
<dbReference type="Pfam" id="PF07969">
    <property type="entry name" value="Amidohydro_3"/>
    <property type="match status" value="1"/>
</dbReference>
<dbReference type="InterPro" id="IPR052349">
    <property type="entry name" value="Metallo-hydrolase_Enzymes"/>
</dbReference>
<organism evidence="2 3">
    <name type="scientific">Dongia rigui</name>
    <dbReference type="NCBI Taxonomy" id="940149"/>
    <lineage>
        <taxon>Bacteria</taxon>
        <taxon>Pseudomonadati</taxon>
        <taxon>Pseudomonadota</taxon>
        <taxon>Alphaproteobacteria</taxon>
        <taxon>Rhodospirillales</taxon>
        <taxon>Dongiaceae</taxon>
        <taxon>Dongia</taxon>
    </lineage>
</organism>
<feature type="domain" description="Amidohydrolase 3" evidence="1">
    <location>
        <begin position="104"/>
        <end position="386"/>
    </location>
</feature>
<accession>A0ABU5DXI2</accession>
<comment type="caution">
    <text evidence="2">The sequence shown here is derived from an EMBL/GenBank/DDBJ whole genome shotgun (WGS) entry which is preliminary data.</text>
</comment>
<dbReference type="CDD" id="cd01293">
    <property type="entry name" value="Bact_CD"/>
    <property type="match status" value="1"/>
</dbReference>
<dbReference type="Proteomes" id="UP001271769">
    <property type="component" value="Unassembled WGS sequence"/>
</dbReference>
<dbReference type="PANTHER" id="PTHR32027">
    <property type="entry name" value="CYTOSINE DEAMINASE"/>
    <property type="match status" value="1"/>
</dbReference>
<dbReference type="RefSeq" id="WP_320500427.1">
    <property type="nucleotide sequence ID" value="NZ_JAXCLX010000001.1"/>
</dbReference>
<protein>
    <submittedName>
        <fullName evidence="2">Amidohydrolase family protein</fullName>
    </submittedName>
</protein>
<dbReference type="InterPro" id="IPR032466">
    <property type="entry name" value="Metal_Hydrolase"/>
</dbReference>
<dbReference type="NCBIfam" id="NF004636">
    <property type="entry name" value="PRK05985.1"/>
    <property type="match status" value="1"/>
</dbReference>
<evidence type="ECO:0000313" key="2">
    <source>
        <dbReference type="EMBL" id="MDY0872007.1"/>
    </source>
</evidence>
<dbReference type="SUPFAM" id="SSF51556">
    <property type="entry name" value="Metallo-dependent hydrolases"/>
    <property type="match status" value="1"/>
</dbReference>
<dbReference type="SUPFAM" id="SSF51338">
    <property type="entry name" value="Composite domain of metallo-dependent hydrolases"/>
    <property type="match status" value="1"/>
</dbReference>
<dbReference type="InterPro" id="IPR013108">
    <property type="entry name" value="Amidohydro_3"/>
</dbReference>